<dbReference type="InterPro" id="IPR024977">
    <property type="entry name" value="Apc4-like_WD40_dom"/>
</dbReference>
<dbReference type="AlphaFoldDB" id="A0A8J6ARG9"/>
<proteinExistence type="predicted"/>
<gene>
    <name evidence="2" type="ORF">J8273_8858</name>
</gene>
<evidence type="ECO:0000313" key="2">
    <source>
        <dbReference type="EMBL" id="KAG9389565.1"/>
    </source>
</evidence>
<name>A0A8J6ARG9_9EUKA</name>
<evidence type="ECO:0000313" key="3">
    <source>
        <dbReference type="Proteomes" id="UP000717585"/>
    </source>
</evidence>
<dbReference type="SUPFAM" id="SSF50978">
    <property type="entry name" value="WD40 repeat-like"/>
    <property type="match status" value="1"/>
</dbReference>
<organism evidence="2 3">
    <name type="scientific">Carpediemonas membranifera</name>
    <dbReference type="NCBI Taxonomy" id="201153"/>
    <lineage>
        <taxon>Eukaryota</taxon>
        <taxon>Metamonada</taxon>
        <taxon>Carpediemonas-like organisms</taxon>
        <taxon>Carpediemonas</taxon>
    </lineage>
</organism>
<protein>
    <recommendedName>
        <fullName evidence="1">Anaphase-promoting complex subunit 4-like WD40 domain-containing protein</fullName>
    </recommendedName>
</protein>
<dbReference type="EMBL" id="JAHDYR010000069">
    <property type="protein sequence ID" value="KAG9389565.1"/>
    <property type="molecule type" value="Genomic_DNA"/>
</dbReference>
<sequence>MDLLAFITKHGESYFLSIYRSTDQERIIDRRISKDAEPSALIWASSGQSVVIGFEDGTICQVDIQSVDTTIEPLKAVDGPVSQLAWIEMKPPTVIVLSEFGSVAIVLGCSRIFSQTDLPTLIGSEFLAATESSIIARCGPAILEVDLSAVPKTGSAGPIIHRRATAARSIGKRMAETLEHSMKLVQGVNESIMSVFTALDKDSAPLPDQILDLATTGPRNPTTEQFIAKDLIPSRCERLAETVDPILRALADSIAHTIPQATAISGMVGEAAAAASAESGASQQALSGADGLVRSTMVVSQLTASFARSVCEVCRFIADLPFMYIESTVAAKESRDWTPSVVYQFFLHDGYESVFKSLLESGDFVQGKYSGLFGDALAYIATSPVPLYRAIEGLADTFNSYFDSIPKSGLGLRVSKISSVSEDSHVIVSDNSMTTVSGTSVHMPECQATLPSPATLVGPIGSDSIVAILDSGRIVTVNEDGDVSPVDLEGIEVTAVAGLVTSAGRGLAAVVAKGRVVMLEAE</sequence>
<accession>A0A8J6ARG9</accession>
<keyword evidence="3" id="KW-1185">Reference proteome</keyword>
<dbReference type="Proteomes" id="UP000717585">
    <property type="component" value="Unassembled WGS sequence"/>
</dbReference>
<reference evidence="2" key="1">
    <citation type="submission" date="2021-05" db="EMBL/GenBank/DDBJ databases">
        <title>A free-living protist that lacks canonical eukaryotic 1 DNA replication and segregation systems.</title>
        <authorList>
            <person name="Salas-Leiva D.E."/>
            <person name="Tromer E.C."/>
            <person name="Curtis B.A."/>
            <person name="Jerlstrom-Hultqvist J."/>
            <person name="Kolisko M."/>
            <person name="Yi Z."/>
            <person name="Salas-Leiva J.S."/>
            <person name="Gallot-Lavallee L."/>
            <person name="Kops G.J.P.L."/>
            <person name="Archibald J.M."/>
            <person name="Simpson A.G.B."/>
            <person name="Roger A.J."/>
        </authorList>
    </citation>
    <scope>NUCLEOTIDE SEQUENCE</scope>
    <source>
        <strain evidence="2">BICM</strain>
    </source>
</reference>
<comment type="caution">
    <text evidence="2">The sequence shown here is derived from an EMBL/GenBank/DDBJ whole genome shotgun (WGS) entry which is preliminary data.</text>
</comment>
<dbReference type="InterPro" id="IPR036322">
    <property type="entry name" value="WD40_repeat_dom_sf"/>
</dbReference>
<dbReference type="Pfam" id="PF12894">
    <property type="entry name" value="ANAPC4_WD40"/>
    <property type="match status" value="1"/>
</dbReference>
<feature type="domain" description="Anaphase-promoting complex subunit 4-like WD40" evidence="1">
    <location>
        <begin position="1"/>
        <end position="87"/>
    </location>
</feature>
<evidence type="ECO:0000259" key="1">
    <source>
        <dbReference type="Pfam" id="PF12894"/>
    </source>
</evidence>